<reference evidence="1" key="1">
    <citation type="submission" date="2006-10" db="EMBL/GenBank/DDBJ databases">
        <authorList>
            <person name="Amadeo P."/>
            <person name="Zhao Q."/>
            <person name="Wortman J."/>
            <person name="Fraser-Liggett C."/>
            <person name="Carlton J."/>
        </authorList>
    </citation>
    <scope>NUCLEOTIDE SEQUENCE</scope>
    <source>
        <strain evidence="1">G3</strain>
    </source>
</reference>
<accession>A2EP51</accession>
<dbReference type="EMBL" id="DS113445">
    <property type="protein sequence ID" value="EAY05589.1"/>
    <property type="molecule type" value="Genomic_DNA"/>
</dbReference>
<dbReference type="RefSeq" id="XP_001317812.1">
    <property type="nucleotide sequence ID" value="XM_001317777.1"/>
</dbReference>
<evidence type="ECO:0000313" key="2">
    <source>
        <dbReference type="Proteomes" id="UP000001542"/>
    </source>
</evidence>
<proteinExistence type="predicted"/>
<keyword evidence="2" id="KW-1185">Reference proteome</keyword>
<organism evidence="1 2">
    <name type="scientific">Trichomonas vaginalis (strain ATCC PRA-98 / G3)</name>
    <dbReference type="NCBI Taxonomy" id="412133"/>
    <lineage>
        <taxon>Eukaryota</taxon>
        <taxon>Metamonada</taxon>
        <taxon>Parabasalia</taxon>
        <taxon>Trichomonadida</taxon>
        <taxon>Trichomonadidae</taxon>
        <taxon>Trichomonas</taxon>
    </lineage>
</organism>
<dbReference type="KEGG" id="tva:4763455"/>
<dbReference type="VEuPathDB" id="TrichDB:TVAG_300710"/>
<dbReference type="Proteomes" id="UP000001542">
    <property type="component" value="Unassembled WGS sequence"/>
</dbReference>
<name>A2EP51_TRIV3</name>
<dbReference type="VEuPathDB" id="TrichDB:TVAGG3_0154940"/>
<sequence>MSTNLIVLAAQRAFNGGKDAYAKELYSHSTFYVYEAFEPEEIDNKNLNEIFPIYAEECKSTISFELNPTEQKYIEKSLNIIKSINSQFIGTSIIQAYSDDVGILHTIMYSFNSINTKTTCSITKLRFNIKLPYKFVIARYSKTMTDDYSVESQEYSTISENEELIQALSIAFAPFIYEIYPQPYRVIDELKYQVNRGQPPSGLKRIKYKQSKDYKFDK</sequence>
<dbReference type="InParanoid" id="A2EP51"/>
<reference evidence="1" key="2">
    <citation type="journal article" date="2007" name="Science">
        <title>Draft genome sequence of the sexually transmitted pathogen Trichomonas vaginalis.</title>
        <authorList>
            <person name="Carlton J.M."/>
            <person name="Hirt R.P."/>
            <person name="Silva J.C."/>
            <person name="Delcher A.L."/>
            <person name="Schatz M."/>
            <person name="Zhao Q."/>
            <person name="Wortman J.R."/>
            <person name="Bidwell S.L."/>
            <person name="Alsmark U.C.M."/>
            <person name="Besteiro S."/>
            <person name="Sicheritz-Ponten T."/>
            <person name="Noel C.J."/>
            <person name="Dacks J.B."/>
            <person name="Foster P.G."/>
            <person name="Simillion C."/>
            <person name="Van de Peer Y."/>
            <person name="Miranda-Saavedra D."/>
            <person name="Barton G.J."/>
            <person name="Westrop G.D."/>
            <person name="Mueller S."/>
            <person name="Dessi D."/>
            <person name="Fiori P.L."/>
            <person name="Ren Q."/>
            <person name="Paulsen I."/>
            <person name="Zhang H."/>
            <person name="Bastida-Corcuera F.D."/>
            <person name="Simoes-Barbosa A."/>
            <person name="Brown M.T."/>
            <person name="Hayes R.D."/>
            <person name="Mukherjee M."/>
            <person name="Okumura C.Y."/>
            <person name="Schneider R."/>
            <person name="Smith A.J."/>
            <person name="Vanacova S."/>
            <person name="Villalvazo M."/>
            <person name="Haas B.J."/>
            <person name="Pertea M."/>
            <person name="Feldblyum T.V."/>
            <person name="Utterback T.R."/>
            <person name="Shu C.L."/>
            <person name="Osoegawa K."/>
            <person name="de Jong P.J."/>
            <person name="Hrdy I."/>
            <person name="Horvathova L."/>
            <person name="Zubacova Z."/>
            <person name="Dolezal P."/>
            <person name="Malik S.B."/>
            <person name="Logsdon J.M. Jr."/>
            <person name="Henze K."/>
            <person name="Gupta A."/>
            <person name="Wang C.C."/>
            <person name="Dunne R.L."/>
            <person name="Upcroft J.A."/>
            <person name="Upcroft P."/>
            <person name="White O."/>
            <person name="Salzberg S.L."/>
            <person name="Tang P."/>
            <person name="Chiu C.-H."/>
            <person name="Lee Y.-S."/>
            <person name="Embley T.M."/>
            <person name="Coombs G.H."/>
            <person name="Mottram J.C."/>
            <person name="Tachezy J."/>
            <person name="Fraser-Liggett C.M."/>
            <person name="Johnson P.J."/>
        </authorList>
    </citation>
    <scope>NUCLEOTIDE SEQUENCE [LARGE SCALE GENOMIC DNA]</scope>
    <source>
        <strain evidence="1">G3</strain>
    </source>
</reference>
<dbReference type="AlphaFoldDB" id="A2EP51"/>
<gene>
    <name evidence="1" type="ORF">TVAG_300710</name>
</gene>
<evidence type="ECO:0000313" key="1">
    <source>
        <dbReference type="EMBL" id="EAY05589.1"/>
    </source>
</evidence>
<protein>
    <submittedName>
        <fullName evidence="1">Uncharacterized protein</fullName>
    </submittedName>
</protein>